<reference evidence="3" key="1">
    <citation type="journal article" date="2019" name="Int. J. Syst. Evol. Microbiol.">
        <title>The Global Catalogue of Microorganisms (GCM) 10K type strain sequencing project: providing services to taxonomists for standard genome sequencing and annotation.</title>
        <authorList>
            <consortium name="The Broad Institute Genomics Platform"/>
            <consortium name="The Broad Institute Genome Sequencing Center for Infectious Disease"/>
            <person name="Wu L."/>
            <person name="Ma J."/>
        </authorList>
    </citation>
    <scope>NUCLEOTIDE SEQUENCE [LARGE SCALE GENOMIC DNA]</scope>
    <source>
        <strain evidence="3">CGMCC 4.7020</strain>
    </source>
</reference>
<keyword evidence="1" id="KW-0812">Transmembrane</keyword>
<dbReference type="Proteomes" id="UP001597058">
    <property type="component" value="Unassembled WGS sequence"/>
</dbReference>
<accession>A0ABW3XKP9</accession>
<dbReference type="EMBL" id="JBHTMM010000048">
    <property type="protein sequence ID" value="MFD1310187.1"/>
    <property type="molecule type" value="Genomic_DNA"/>
</dbReference>
<comment type="caution">
    <text evidence="2">The sequence shown here is derived from an EMBL/GenBank/DDBJ whole genome shotgun (WGS) entry which is preliminary data.</text>
</comment>
<name>A0ABW3XKP9_9ACTN</name>
<evidence type="ECO:0000313" key="3">
    <source>
        <dbReference type="Proteomes" id="UP001597058"/>
    </source>
</evidence>
<dbReference type="RefSeq" id="WP_168525906.1">
    <property type="nucleotide sequence ID" value="NZ_JBHSKH010000057.1"/>
</dbReference>
<evidence type="ECO:0000313" key="2">
    <source>
        <dbReference type="EMBL" id="MFD1310187.1"/>
    </source>
</evidence>
<keyword evidence="1" id="KW-1133">Transmembrane helix</keyword>
<dbReference type="InterPro" id="IPR045428">
    <property type="entry name" value="EACC1"/>
</dbReference>
<evidence type="ECO:0000256" key="1">
    <source>
        <dbReference type="SAM" id="Phobius"/>
    </source>
</evidence>
<gene>
    <name evidence="2" type="ORF">ACFQ5X_30575</name>
</gene>
<organism evidence="2 3">
    <name type="scientific">Streptomyces kaempferi</name>
    <dbReference type="NCBI Taxonomy" id="333725"/>
    <lineage>
        <taxon>Bacteria</taxon>
        <taxon>Bacillati</taxon>
        <taxon>Actinomycetota</taxon>
        <taxon>Actinomycetes</taxon>
        <taxon>Kitasatosporales</taxon>
        <taxon>Streptomycetaceae</taxon>
        <taxon>Streptomyces</taxon>
    </lineage>
</organism>
<dbReference type="Pfam" id="PF19953">
    <property type="entry name" value="EACC1"/>
    <property type="match status" value="1"/>
</dbReference>
<sequence length="143" mass="14789">MTDDTEDASATVLLTAGDDASANELRSLQTWLNDVDEVRGRAELREGPPVPGTLGPVVDGLLVTLGPGGAVTALATALVAWIRHRRSEVTLKVTRGDGASFEVSAKRVQLLSAAELRGFVGELAAQLASDETAARPDADAGPS</sequence>
<keyword evidence="1" id="KW-0472">Membrane</keyword>
<proteinExistence type="predicted"/>
<feature type="transmembrane region" description="Helical" evidence="1">
    <location>
        <begin position="61"/>
        <end position="82"/>
    </location>
</feature>
<protein>
    <submittedName>
        <fullName evidence="2">Uncharacterized protein</fullName>
    </submittedName>
</protein>
<keyword evidence="3" id="KW-1185">Reference proteome</keyword>